<name>E8TPQ6_MESCW</name>
<dbReference type="EMBL" id="CP002448">
    <property type="protein sequence ID" value="ADV15291.1"/>
    <property type="molecule type" value="Genomic_DNA"/>
</dbReference>
<dbReference type="Pfam" id="PF07751">
    <property type="entry name" value="Abi_2"/>
    <property type="match status" value="1"/>
</dbReference>
<reference evidence="2" key="1">
    <citation type="submission" date="2011-01" db="EMBL/GenBank/DDBJ databases">
        <title>Complete sequence of plasmid of Mesorhizobium ciceri bv. biserrulae WSM1271.</title>
        <authorList>
            <person name="Lucas S."/>
            <person name="Copeland A."/>
            <person name="Lapidus A."/>
            <person name="Cheng J.-F."/>
            <person name="Goodwin L."/>
            <person name="Pitluck S."/>
            <person name="Teshima H."/>
            <person name="Detter J.C."/>
            <person name="Han C."/>
            <person name="Tapia R."/>
            <person name="Land M."/>
            <person name="Hauser L."/>
            <person name="Kyrpides N."/>
            <person name="Ivanova N."/>
            <person name="Nandasena K."/>
            <person name="Reeve W.G."/>
            <person name="Howieson J.G."/>
            <person name="O'Hara G."/>
            <person name="Tiwari R.P."/>
            <person name="Woyke T."/>
        </authorList>
    </citation>
    <scope>NUCLEOTIDE SEQUENCE [LARGE SCALE GENOMIC DNA]</scope>
    <source>
        <strain evidence="2">HAMBI 2942 / LMG 23838 / WSM1271</strain>
        <plasmid evidence="2">Plasmid pMESCI01</plasmid>
    </source>
</reference>
<dbReference type="KEGG" id="mci:Mesci_6305"/>
<dbReference type="eggNOG" id="COG4823">
    <property type="taxonomic scope" value="Bacteria"/>
</dbReference>
<accession>E8TPQ6</accession>
<dbReference type="AlphaFoldDB" id="E8TPQ6"/>
<geneLocation type="plasmid" evidence="1 2">
    <name>pMESCI01</name>
</geneLocation>
<proteinExistence type="predicted"/>
<organism evidence="1 2">
    <name type="scientific">Mesorhizobium ciceri biovar biserrulae (strain HAMBI 2942 / LMG 23838 / WSM1271)</name>
    <dbReference type="NCBI Taxonomy" id="765698"/>
    <lineage>
        <taxon>Bacteria</taxon>
        <taxon>Pseudomonadati</taxon>
        <taxon>Pseudomonadota</taxon>
        <taxon>Alphaproteobacteria</taxon>
        <taxon>Hyphomicrobiales</taxon>
        <taxon>Phyllobacteriaceae</taxon>
        <taxon>Mesorhizobium</taxon>
    </lineage>
</organism>
<evidence type="ECO:0000313" key="1">
    <source>
        <dbReference type="EMBL" id="ADV15291.1"/>
    </source>
</evidence>
<evidence type="ECO:0000313" key="2">
    <source>
        <dbReference type="Proteomes" id="UP000007471"/>
    </source>
</evidence>
<keyword evidence="1" id="KW-0614">Plasmid</keyword>
<dbReference type="HOGENOM" id="CLU_044962_2_2_5"/>
<sequence length="312" mass="35402">MTIPQRRTLLESRDMAVPDVPKAEEYLQQIGYYRLSAYWYPIRKLVQQQDNSFALGNAFKAGTQFKHSTDLYAFDKGLRLLVLDAIERIEISVRTEVALSIGRHDPRAQCEPALLDKRFTTAKNPAFVDSMHTGWLRKLDERAATSKEEFAVHFRTKNPGETMPVWIAVELLDFGPLSPFLSGMRYSDVQAISASYGGLRPLLIKSWTRSLSGIRNVCAHHSRHWNKPLVDQPALPNHGEIPDLDHLSQMAGANRRLYAALAIMRLLLKQINPRTNWADRLKTHMAQFPTAPNIKIGHAGFPANWAALPLWN</sequence>
<dbReference type="OrthoDB" id="5363652at2"/>
<dbReference type="InterPro" id="IPR011664">
    <property type="entry name" value="Abi_system_AbiD/AbiF-like"/>
</dbReference>
<gene>
    <name evidence="1" type="ordered locus">Mesci_6305</name>
</gene>
<dbReference type="Proteomes" id="UP000007471">
    <property type="component" value="Plasmid pMESCI01"/>
</dbReference>
<protein>
    <submittedName>
        <fullName evidence="1">Abi family protein</fullName>
    </submittedName>
</protein>